<dbReference type="SFLD" id="SFLDG00358">
    <property type="entry name" value="Main_(cytGST)"/>
    <property type="match status" value="1"/>
</dbReference>
<organism evidence="8 9">
    <name type="scientific">Quillaja saponaria</name>
    <name type="common">Soap bark tree</name>
    <dbReference type="NCBI Taxonomy" id="32244"/>
    <lineage>
        <taxon>Eukaryota</taxon>
        <taxon>Viridiplantae</taxon>
        <taxon>Streptophyta</taxon>
        <taxon>Embryophyta</taxon>
        <taxon>Tracheophyta</taxon>
        <taxon>Spermatophyta</taxon>
        <taxon>Magnoliopsida</taxon>
        <taxon>eudicotyledons</taxon>
        <taxon>Gunneridae</taxon>
        <taxon>Pentapetalae</taxon>
        <taxon>rosids</taxon>
        <taxon>fabids</taxon>
        <taxon>Fabales</taxon>
        <taxon>Quillajaceae</taxon>
        <taxon>Quillaja</taxon>
    </lineage>
</organism>
<evidence type="ECO:0000259" key="6">
    <source>
        <dbReference type="PROSITE" id="PS50404"/>
    </source>
</evidence>
<comment type="catalytic activity">
    <reaction evidence="4 5">
        <text>RX + glutathione = an S-substituted glutathione + a halide anion + H(+)</text>
        <dbReference type="Rhea" id="RHEA:16437"/>
        <dbReference type="ChEBI" id="CHEBI:15378"/>
        <dbReference type="ChEBI" id="CHEBI:16042"/>
        <dbReference type="ChEBI" id="CHEBI:17792"/>
        <dbReference type="ChEBI" id="CHEBI:57925"/>
        <dbReference type="ChEBI" id="CHEBI:90779"/>
        <dbReference type="EC" id="2.5.1.18"/>
    </reaction>
</comment>
<evidence type="ECO:0000313" key="9">
    <source>
        <dbReference type="Proteomes" id="UP001163823"/>
    </source>
</evidence>
<dbReference type="Gene3D" id="1.20.1050.10">
    <property type="match status" value="1"/>
</dbReference>
<dbReference type="GO" id="GO:0004364">
    <property type="term" value="F:glutathione transferase activity"/>
    <property type="evidence" value="ECO:0007669"/>
    <property type="project" value="UniProtKB-UniRule"/>
</dbReference>
<gene>
    <name evidence="8" type="ORF">O6P43_033080</name>
</gene>
<dbReference type="SFLD" id="SFLDS00019">
    <property type="entry name" value="Glutathione_Transferase_(cytos"/>
    <property type="match status" value="1"/>
</dbReference>
<dbReference type="InterPro" id="IPR045073">
    <property type="entry name" value="Omega/Tau-like"/>
</dbReference>
<dbReference type="Pfam" id="PF02798">
    <property type="entry name" value="GST_N"/>
    <property type="match status" value="1"/>
</dbReference>
<dbReference type="InterPro" id="IPR045074">
    <property type="entry name" value="GST_C_Tau"/>
</dbReference>
<sequence length="195" mass="21867">MRARIALNIKAVDYEFLEETFGSKSLLLLQSNPVHKKMPVLIHADKPLCESAILVEYIDEVWASGPSILPSDPYDRAIARFWATYIDSKWFPSMSGIARAQGHEERKASIQQVEEGLELLEDAFGKCSKGKAFFGCDSIGFLDIAFGCFLGWLRVVETMNGVKLLDEVKTPRLTKWADKFCADGAVKDVCQKQRS</sequence>
<dbReference type="PROSITE" id="PS50404">
    <property type="entry name" value="GST_NTER"/>
    <property type="match status" value="1"/>
</dbReference>
<dbReference type="Gene3D" id="3.40.30.10">
    <property type="entry name" value="Glutaredoxin"/>
    <property type="match status" value="1"/>
</dbReference>
<dbReference type="GO" id="GO:0005829">
    <property type="term" value="C:cytosol"/>
    <property type="evidence" value="ECO:0007669"/>
    <property type="project" value="UniProtKB-SubCell"/>
</dbReference>
<comment type="caution">
    <text evidence="8">The sequence shown here is derived from an EMBL/GenBank/DDBJ whole genome shotgun (WGS) entry which is preliminary data.</text>
</comment>
<evidence type="ECO:0000259" key="7">
    <source>
        <dbReference type="PROSITE" id="PS50405"/>
    </source>
</evidence>
<dbReference type="EMBL" id="JARAOO010000014">
    <property type="protein sequence ID" value="KAJ7943547.1"/>
    <property type="molecule type" value="Genomic_DNA"/>
</dbReference>
<dbReference type="Pfam" id="PF13410">
    <property type="entry name" value="GST_C_2"/>
    <property type="match status" value="1"/>
</dbReference>
<feature type="domain" description="GST C-terminal" evidence="7">
    <location>
        <begin position="72"/>
        <end position="195"/>
    </location>
</feature>
<dbReference type="InterPro" id="IPR010987">
    <property type="entry name" value="Glutathione-S-Trfase_C-like"/>
</dbReference>
<proteinExistence type="inferred from homology"/>
<dbReference type="SFLD" id="SFLDG01152">
    <property type="entry name" value="Main.3:_Omega-_and_Tau-like"/>
    <property type="match status" value="1"/>
</dbReference>
<dbReference type="SUPFAM" id="SSF52833">
    <property type="entry name" value="Thioredoxin-like"/>
    <property type="match status" value="1"/>
</dbReference>
<dbReference type="InterPro" id="IPR036249">
    <property type="entry name" value="Thioredoxin-like_sf"/>
</dbReference>
<dbReference type="PROSITE" id="PS50405">
    <property type="entry name" value="GST_CTER"/>
    <property type="match status" value="1"/>
</dbReference>
<dbReference type="GO" id="GO:0009407">
    <property type="term" value="P:toxin catabolic process"/>
    <property type="evidence" value="ECO:0007669"/>
    <property type="project" value="UniProtKB-ARBA"/>
</dbReference>
<keyword evidence="2 5" id="KW-0808">Transferase</keyword>
<feature type="domain" description="GST N-terminal" evidence="6">
    <location>
        <begin position="1"/>
        <end position="66"/>
    </location>
</feature>
<dbReference type="CDD" id="cd03185">
    <property type="entry name" value="GST_C_Tau"/>
    <property type="match status" value="1"/>
</dbReference>
<comment type="subcellular location">
    <subcellularLocation>
        <location evidence="5">Cytoplasm</location>
        <location evidence="5">Cytosol</location>
    </subcellularLocation>
</comment>
<dbReference type="PANTHER" id="PTHR11260:SF615">
    <property type="entry name" value="GLUTATHIONE S-TRANSFERASE U17"/>
    <property type="match status" value="1"/>
</dbReference>
<dbReference type="EC" id="2.5.1.18" evidence="5"/>
<comment type="similarity">
    <text evidence="3">Belongs to the GST superfamily. Tau family.</text>
</comment>
<evidence type="ECO:0000256" key="5">
    <source>
        <dbReference type="RuleBase" id="RU369102"/>
    </source>
</evidence>
<evidence type="ECO:0000256" key="2">
    <source>
        <dbReference type="ARBA" id="ARBA00022679"/>
    </source>
</evidence>
<accession>A0AAD7KPZ1</accession>
<dbReference type="Proteomes" id="UP001163823">
    <property type="component" value="Chromosome 14"/>
</dbReference>
<protein>
    <recommendedName>
        <fullName evidence="5">Glutathione S-transferase</fullName>
        <ecNumber evidence="5">2.5.1.18</ecNumber>
    </recommendedName>
</protein>
<evidence type="ECO:0000256" key="4">
    <source>
        <dbReference type="ARBA" id="ARBA00047960"/>
    </source>
</evidence>
<dbReference type="InterPro" id="IPR004045">
    <property type="entry name" value="Glutathione_S-Trfase_N"/>
</dbReference>
<dbReference type="PANTHER" id="PTHR11260">
    <property type="entry name" value="GLUTATHIONE S-TRANSFERASE, GST, SUPERFAMILY, GST DOMAIN CONTAINING"/>
    <property type="match status" value="1"/>
</dbReference>
<dbReference type="GO" id="GO:0006749">
    <property type="term" value="P:glutathione metabolic process"/>
    <property type="evidence" value="ECO:0007669"/>
    <property type="project" value="InterPro"/>
</dbReference>
<evidence type="ECO:0000256" key="3">
    <source>
        <dbReference type="ARBA" id="ARBA00025743"/>
    </source>
</evidence>
<evidence type="ECO:0000256" key="1">
    <source>
        <dbReference type="ARBA" id="ARBA00022575"/>
    </source>
</evidence>
<dbReference type="AlphaFoldDB" id="A0AAD7KPZ1"/>
<comment type="function">
    <text evidence="5">Is involved in the conjugation of reduced glutathione to a wide number of exogenous and endogenous hydrophobic electrophiles.</text>
</comment>
<reference evidence="8" key="1">
    <citation type="journal article" date="2023" name="Science">
        <title>Elucidation of the pathway for biosynthesis of saponin adjuvants from the soapbark tree.</title>
        <authorList>
            <person name="Reed J."/>
            <person name="Orme A."/>
            <person name="El-Demerdash A."/>
            <person name="Owen C."/>
            <person name="Martin L.B.B."/>
            <person name="Misra R.C."/>
            <person name="Kikuchi S."/>
            <person name="Rejzek M."/>
            <person name="Martin A.C."/>
            <person name="Harkess A."/>
            <person name="Leebens-Mack J."/>
            <person name="Louveau T."/>
            <person name="Stephenson M.J."/>
            <person name="Osbourn A."/>
        </authorList>
    </citation>
    <scope>NUCLEOTIDE SEQUENCE</scope>
    <source>
        <strain evidence="8">S10</strain>
    </source>
</reference>
<name>A0AAD7KPZ1_QUISA</name>
<dbReference type="SUPFAM" id="SSF47616">
    <property type="entry name" value="GST C-terminal domain-like"/>
    <property type="match status" value="1"/>
</dbReference>
<dbReference type="InterPro" id="IPR036282">
    <property type="entry name" value="Glutathione-S-Trfase_C_sf"/>
</dbReference>
<keyword evidence="5" id="KW-0963">Cytoplasm</keyword>
<keyword evidence="1" id="KW-0216">Detoxification</keyword>
<dbReference type="InterPro" id="IPR040079">
    <property type="entry name" value="Glutathione_S-Trfase"/>
</dbReference>
<dbReference type="CDD" id="cd03058">
    <property type="entry name" value="GST_N_Tau"/>
    <property type="match status" value="1"/>
</dbReference>
<dbReference type="FunFam" id="1.20.1050.10:FF:000016">
    <property type="entry name" value="Glutathione S-transferase U9"/>
    <property type="match status" value="1"/>
</dbReference>
<evidence type="ECO:0000313" key="8">
    <source>
        <dbReference type="EMBL" id="KAJ7943547.1"/>
    </source>
</evidence>
<keyword evidence="9" id="KW-1185">Reference proteome</keyword>
<dbReference type="KEGG" id="qsa:O6P43_033080"/>